<evidence type="ECO:0000256" key="2">
    <source>
        <dbReference type="ARBA" id="ARBA00022475"/>
    </source>
</evidence>
<evidence type="ECO:0000256" key="3">
    <source>
        <dbReference type="ARBA" id="ARBA00022692"/>
    </source>
</evidence>
<feature type="transmembrane region" description="Helical" evidence="10">
    <location>
        <begin position="277"/>
        <end position="296"/>
    </location>
</feature>
<protein>
    <recommendedName>
        <fullName evidence="10">Probable lipid II flippase MurJ</fullName>
    </recommendedName>
</protein>
<dbReference type="GO" id="GO:0034204">
    <property type="term" value="P:lipid translocation"/>
    <property type="evidence" value="ECO:0007669"/>
    <property type="project" value="TreeGrafter"/>
</dbReference>
<dbReference type="GO" id="GO:0015648">
    <property type="term" value="F:lipid-linked peptidoglycan transporter activity"/>
    <property type="evidence" value="ECO:0007669"/>
    <property type="project" value="UniProtKB-UniRule"/>
</dbReference>
<evidence type="ECO:0000313" key="12">
    <source>
        <dbReference type="EMBL" id="EEF59902.1"/>
    </source>
</evidence>
<dbReference type="PRINTS" id="PR01806">
    <property type="entry name" value="VIRFACTRMVIN"/>
</dbReference>
<keyword evidence="5 10" id="KW-0573">Peptidoglycan synthesis</keyword>
<feature type="transmembrane region" description="Helical" evidence="10">
    <location>
        <begin position="236"/>
        <end position="257"/>
    </location>
</feature>
<keyword evidence="13" id="KW-1185">Reference proteome</keyword>
<dbReference type="GO" id="GO:0008360">
    <property type="term" value="P:regulation of cell shape"/>
    <property type="evidence" value="ECO:0007669"/>
    <property type="project" value="UniProtKB-UniRule"/>
</dbReference>
<sequence length="520" mass="57007" precursor="true">MSQMLKSSGAMAAATMTSRLLGMVREMVYARFMADGWEAGAFQLAFMVPNLFRRLLGEGALTASFIPIFKEKEKTTSEAEMWRAANAVISALIIASSVIIGLGILVVSLMLKRGHLSPQTDLMLHLLRWMFPYVLLVCLTAIFMGILNARGHFFIPAIGAAVLNVVMIASVFFLAPHMGEKLHQQIYALAIGVLAAGIAQAAFQLPSLHAEGFRYIWVSPWRDETVRRVIRQMVPATIGVAAFQINVLMTQGMAFWVDPSIVASFQYAVRLMELPQGVFGVSLATYLLPTLSGLAAEKKYPEFKSTLNQGLDHLIFINLLAGIFLFFLAEPMIRLLFEHGKFGPESTGRVSLALVCLAPGLVAFSMNNIMARAFYALGDIRSPMKISIFCLALNLIFAVVLIKSFKQAGLGLANTLSAGCNVFLLFYALRRKLGALELNSLRQILGATLGAAAVAALATWGLSRIWEEHIGHVGVLRRIGAVFVPMTVASILYWGVALWFKVPPAMEMGGMIFKKLLRRK</sequence>
<keyword evidence="10 11" id="KW-0961">Cell wall biogenesis/degradation</keyword>
<evidence type="ECO:0000256" key="8">
    <source>
        <dbReference type="ARBA" id="ARBA00060041"/>
    </source>
</evidence>
<reference evidence="12 13" key="1">
    <citation type="journal article" date="2011" name="J. Bacteriol.">
        <title>Genome sequence of 'Pedosphaera parvula' Ellin514, an aerobic Verrucomicrobial isolate from pasture soil.</title>
        <authorList>
            <person name="Kant R."/>
            <person name="van Passel M.W."/>
            <person name="Sangwan P."/>
            <person name="Palva A."/>
            <person name="Lucas S."/>
            <person name="Copeland A."/>
            <person name="Lapidus A."/>
            <person name="Glavina Del Rio T."/>
            <person name="Dalin E."/>
            <person name="Tice H."/>
            <person name="Bruce D."/>
            <person name="Goodwin L."/>
            <person name="Pitluck S."/>
            <person name="Chertkov O."/>
            <person name="Larimer F.W."/>
            <person name="Land M.L."/>
            <person name="Hauser L."/>
            <person name="Brettin T.S."/>
            <person name="Detter J.C."/>
            <person name="Han S."/>
            <person name="de Vos W.M."/>
            <person name="Janssen P.H."/>
            <person name="Smidt H."/>
        </authorList>
    </citation>
    <scope>NUCLEOTIDE SEQUENCE [LARGE SCALE GENOMIC DNA]</scope>
    <source>
        <strain evidence="12 13">Ellin514</strain>
    </source>
</reference>
<keyword evidence="2 10" id="KW-1003">Cell membrane</keyword>
<dbReference type="GO" id="GO:0071555">
    <property type="term" value="P:cell wall organization"/>
    <property type="evidence" value="ECO:0007669"/>
    <property type="project" value="UniProtKB-UniRule"/>
</dbReference>
<evidence type="ECO:0000256" key="10">
    <source>
        <dbReference type="HAMAP-Rule" id="MF_02078"/>
    </source>
</evidence>
<keyword evidence="7 10" id="KW-0472">Membrane</keyword>
<dbReference type="PIRSF" id="PIRSF002869">
    <property type="entry name" value="MviN"/>
    <property type="match status" value="1"/>
</dbReference>
<evidence type="ECO:0000256" key="1">
    <source>
        <dbReference type="ARBA" id="ARBA00004651"/>
    </source>
</evidence>
<feature type="transmembrane region" description="Helical" evidence="10">
    <location>
        <begin position="441"/>
        <end position="462"/>
    </location>
</feature>
<feature type="transmembrane region" description="Helical" evidence="10">
    <location>
        <begin position="349"/>
        <end position="371"/>
    </location>
</feature>
<comment type="function">
    <text evidence="8 10 11">Involved in peptidoglycan biosynthesis. Transports lipid-linked peptidoglycan precursors from the inner to the outer leaflet of the cytoplasmic membrane.</text>
</comment>
<dbReference type="PANTHER" id="PTHR47019:SF1">
    <property type="entry name" value="LIPID II FLIPPASE MURJ"/>
    <property type="match status" value="1"/>
</dbReference>
<feature type="transmembrane region" description="Helical" evidence="10">
    <location>
        <begin position="316"/>
        <end position="337"/>
    </location>
</feature>
<proteinExistence type="inferred from homology"/>
<dbReference type="EMBL" id="ABOX02000022">
    <property type="protein sequence ID" value="EEF59902.1"/>
    <property type="molecule type" value="Genomic_DNA"/>
</dbReference>
<name>B9XJM6_PEDPL</name>
<accession>B9XJM6</accession>
<keyword evidence="10 11" id="KW-0813">Transport</keyword>
<dbReference type="InterPro" id="IPR004268">
    <property type="entry name" value="MurJ"/>
</dbReference>
<feature type="transmembrane region" description="Helical" evidence="10">
    <location>
        <begin position="408"/>
        <end position="429"/>
    </location>
</feature>
<feature type="transmembrane region" description="Helical" evidence="10">
    <location>
        <begin position="186"/>
        <end position="205"/>
    </location>
</feature>
<dbReference type="HAMAP" id="MF_02078">
    <property type="entry name" value="MurJ_MviN"/>
    <property type="match status" value="1"/>
</dbReference>
<comment type="subcellular location">
    <subcellularLocation>
        <location evidence="1 10">Cell membrane</location>
        <topology evidence="1 10">Multi-pass membrane protein</topology>
    </subcellularLocation>
</comment>
<organism evidence="12 13">
    <name type="scientific">Pedosphaera parvula (strain Ellin514)</name>
    <dbReference type="NCBI Taxonomy" id="320771"/>
    <lineage>
        <taxon>Bacteria</taxon>
        <taxon>Pseudomonadati</taxon>
        <taxon>Verrucomicrobiota</taxon>
        <taxon>Pedosphaerae</taxon>
        <taxon>Pedosphaerales</taxon>
        <taxon>Pedosphaeraceae</taxon>
        <taxon>Pedosphaera</taxon>
    </lineage>
</organism>
<feature type="transmembrane region" description="Helical" evidence="10">
    <location>
        <begin position="130"/>
        <end position="147"/>
    </location>
</feature>
<feature type="transmembrane region" description="Helical" evidence="10">
    <location>
        <begin position="482"/>
        <end position="502"/>
    </location>
</feature>
<gene>
    <name evidence="10" type="primary">murJ</name>
    <name evidence="12" type="ORF">Cflav_PD2706</name>
</gene>
<evidence type="ECO:0000256" key="7">
    <source>
        <dbReference type="ARBA" id="ARBA00023136"/>
    </source>
</evidence>
<keyword evidence="6 10" id="KW-1133">Transmembrane helix</keyword>
<dbReference type="NCBIfam" id="TIGR01695">
    <property type="entry name" value="murJ_mviN"/>
    <property type="match status" value="1"/>
</dbReference>
<evidence type="ECO:0000256" key="9">
    <source>
        <dbReference type="ARBA" id="ARBA00061532"/>
    </source>
</evidence>
<keyword evidence="4 10" id="KW-0133">Cell shape</keyword>
<comment type="caution">
    <text evidence="12">The sequence shown here is derived from an EMBL/GenBank/DDBJ whole genome shotgun (WGS) entry which is preliminary data.</text>
</comment>
<dbReference type="GO" id="GO:0009252">
    <property type="term" value="P:peptidoglycan biosynthetic process"/>
    <property type="evidence" value="ECO:0007669"/>
    <property type="project" value="UniProtKB-UniRule"/>
</dbReference>
<evidence type="ECO:0000256" key="11">
    <source>
        <dbReference type="PIRNR" id="PIRNR002869"/>
    </source>
</evidence>
<keyword evidence="3 10" id="KW-0812">Transmembrane</keyword>
<evidence type="ECO:0000256" key="6">
    <source>
        <dbReference type="ARBA" id="ARBA00022989"/>
    </source>
</evidence>
<dbReference type="CDD" id="cd13123">
    <property type="entry name" value="MATE_MurJ_like"/>
    <property type="match status" value="1"/>
</dbReference>
<dbReference type="Proteomes" id="UP000003688">
    <property type="component" value="Unassembled WGS sequence"/>
</dbReference>
<dbReference type="UniPathway" id="UPA00219"/>
<feature type="transmembrane region" description="Helical" evidence="10">
    <location>
        <begin position="84"/>
        <end position="110"/>
    </location>
</feature>
<dbReference type="GO" id="GO:0005886">
    <property type="term" value="C:plasma membrane"/>
    <property type="evidence" value="ECO:0007669"/>
    <property type="project" value="UniProtKB-SubCell"/>
</dbReference>
<dbReference type="InterPro" id="IPR051050">
    <property type="entry name" value="Lipid_II_flippase_MurJ/MviN"/>
</dbReference>
<comment type="pathway">
    <text evidence="10">Cell wall biogenesis; peptidoglycan biosynthesis.</text>
</comment>
<evidence type="ECO:0000313" key="13">
    <source>
        <dbReference type="Proteomes" id="UP000003688"/>
    </source>
</evidence>
<dbReference type="STRING" id="320771.Cflav_PD2706"/>
<comment type="similarity">
    <text evidence="9 10 11">Belongs to the MurJ/MviN family.</text>
</comment>
<feature type="transmembrane region" description="Helical" evidence="10">
    <location>
        <begin position="154"/>
        <end position="174"/>
    </location>
</feature>
<dbReference type="AlphaFoldDB" id="B9XJM6"/>
<evidence type="ECO:0000256" key="4">
    <source>
        <dbReference type="ARBA" id="ARBA00022960"/>
    </source>
</evidence>
<dbReference type="PANTHER" id="PTHR47019">
    <property type="entry name" value="LIPID II FLIPPASE MURJ"/>
    <property type="match status" value="1"/>
</dbReference>
<dbReference type="Pfam" id="PF03023">
    <property type="entry name" value="MurJ"/>
    <property type="match status" value="1"/>
</dbReference>
<evidence type="ECO:0000256" key="5">
    <source>
        <dbReference type="ARBA" id="ARBA00022984"/>
    </source>
</evidence>
<feature type="transmembrane region" description="Helical" evidence="10">
    <location>
        <begin position="383"/>
        <end position="402"/>
    </location>
</feature>